<evidence type="ECO:0000313" key="2">
    <source>
        <dbReference type="Proteomes" id="UP000649617"/>
    </source>
</evidence>
<dbReference type="GO" id="GO:0007034">
    <property type="term" value="P:vacuolar transport"/>
    <property type="evidence" value="ECO:0007669"/>
    <property type="project" value="TreeGrafter"/>
</dbReference>
<sequence length="206" mass="22849">RSFPRTTVLLVIKGSQALAVTRPVVRCARPEAYYVHMMKRLALRVDAQTAESLLMQAPKDPEKETRANKAVKSVRRRKRRPFEICLPLMDEAARLVLHTEELARTGARVTCLSLLKIDNLRVREAAMEAFNGEMLPCLVDGLQSAWAAVAAAVRGKNASALRSALSKEEDILDFVAELLKLGLPWVNKAVADSFVTGLMLPQLFVL</sequence>
<name>A0A812QTC3_SYMPI</name>
<dbReference type="Proteomes" id="UP000649617">
    <property type="component" value="Unassembled WGS sequence"/>
</dbReference>
<dbReference type="GO" id="GO:0016197">
    <property type="term" value="P:endosomal transport"/>
    <property type="evidence" value="ECO:0007669"/>
    <property type="project" value="TreeGrafter"/>
</dbReference>
<gene>
    <name evidence="1" type="primary">MKK3</name>
    <name evidence="1" type="ORF">SPIL2461_LOCUS9933</name>
</gene>
<dbReference type="PANTHER" id="PTHR21481:SF0">
    <property type="entry name" value="PROTEIN CLEC16A"/>
    <property type="match status" value="1"/>
</dbReference>
<dbReference type="OrthoDB" id="436239at2759"/>
<reference evidence="1" key="1">
    <citation type="submission" date="2021-02" db="EMBL/GenBank/DDBJ databases">
        <authorList>
            <person name="Dougan E. K."/>
            <person name="Rhodes N."/>
            <person name="Thang M."/>
            <person name="Chan C."/>
        </authorList>
    </citation>
    <scope>NUCLEOTIDE SEQUENCE</scope>
</reference>
<organism evidence="1 2">
    <name type="scientific">Symbiodinium pilosum</name>
    <name type="common">Dinoflagellate</name>
    <dbReference type="NCBI Taxonomy" id="2952"/>
    <lineage>
        <taxon>Eukaryota</taxon>
        <taxon>Sar</taxon>
        <taxon>Alveolata</taxon>
        <taxon>Dinophyceae</taxon>
        <taxon>Suessiales</taxon>
        <taxon>Symbiodiniaceae</taxon>
        <taxon>Symbiodinium</taxon>
    </lineage>
</organism>
<keyword evidence="2" id="KW-1185">Reference proteome</keyword>
<feature type="non-terminal residue" evidence="1">
    <location>
        <position position="206"/>
    </location>
</feature>
<dbReference type="AlphaFoldDB" id="A0A812QTC3"/>
<evidence type="ECO:0000313" key="1">
    <source>
        <dbReference type="EMBL" id="CAE7402692.1"/>
    </source>
</evidence>
<dbReference type="InterPro" id="IPR039272">
    <property type="entry name" value="CLEC16A/TT9"/>
</dbReference>
<accession>A0A812QTC3</accession>
<feature type="non-terminal residue" evidence="1">
    <location>
        <position position="1"/>
    </location>
</feature>
<dbReference type="GO" id="GO:0005770">
    <property type="term" value="C:late endosome"/>
    <property type="evidence" value="ECO:0007669"/>
    <property type="project" value="TreeGrafter"/>
</dbReference>
<comment type="caution">
    <text evidence="1">The sequence shown here is derived from an EMBL/GenBank/DDBJ whole genome shotgun (WGS) entry which is preliminary data.</text>
</comment>
<dbReference type="GO" id="GO:0005794">
    <property type="term" value="C:Golgi apparatus"/>
    <property type="evidence" value="ECO:0007669"/>
    <property type="project" value="TreeGrafter"/>
</dbReference>
<proteinExistence type="predicted"/>
<dbReference type="PANTHER" id="PTHR21481">
    <property type="entry name" value="PROTEIN CLEC16A"/>
    <property type="match status" value="1"/>
</dbReference>
<protein>
    <submittedName>
        <fullName evidence="1">MKK3 protein</fullName>
    </submittedName>
</protein>
<dbReference type="EMBL" id="CAJNIZ010017756">
    <property type="protein sequence ID" value="CAE7402692.1"/>
    <property type="molecule type" value="Genomic_DNA"/>
</dbReference>
<dbReference type="GO" id="GO:1901096">
    <property type="term" value="P:regulation of autophagosome maturation"/>
    <property type="evidence" value="ECO:0007669"/>
    <property type="project" value="TreeGrafter"/>
</dbReference>